<evidence type="ECO:0000259" key="7">
    <source>
        <dbReference type="PROSITE" id="PS00486"/>
    </source>
</evidence>
<dbReference type="GO" id="GO:0030983">
    <property type="term" value="F:mismatched DNA binding"/>
    <property type="evidence" value="ECO:0007669"/>
    <property type="project" value="InterPro"/>
</dbReference>
<dbReference type="SUPFAM" id="SSF48334">
    <property type="entry name" value="DNA repair protein MutS, domain III"/>
    <property type="match status" value="1"/>
</dbReference>
<dbReference type="Gene3D" id="1.10.1420.10">
    <property type="match status" value="2"/>
</dbReference>
<dbReference type="Pfam" id="PF05188">
    <property type="entry name" value="MutS_II"/>
    <property type="match status" value="1"/>
</dbReference>
<keyword evidence="9" id="KW-1185">Reference proteome</keyword>
<name>A0A0D2D336_9EURO</name>
<keyword evidence="5" id="KW-0469">Meiosis</keyword>
<evidence type="ECO:0000256" key="2">
    <source>
        <dbReference type="ARBA" id="ARBA00022741"/>
    </source>
</evidence>
<feature type="region of interest" description="Disordered" evidence="6">
    <location>
        <begin position="831"/>
        <end position="874"/>
    </location>
</feature>
<evidence type="ECO:0000256" key="4">
    <source>
        <dbReference type="ARBA" id="ARBA00023125"/>
    </source>
</evidence>
<dbReference type="SMART" id="SM00533">
    <property type="entry name" value="MUTSd"/>
    <property type="match status" value="1"/>
</dbReference>
<keyword evidence="4" id="KW-0238">DNA-binding</keyword>
<dbReference type="PANTHER" id="PTHR11361:SF21">
    <property type="entry name" value="MUTS PROTEIN HOMOLOG 4"/>
    <property type="match status" value="1"/>
</dbReference>
<dbReference type="HOGENOM" id="CLU_002472_7_3_1"/>
<dbReference type="AlphaFoldDB" id="A0A0D2D336"/>
<dbReference type="InterPro" id="IPR007861">
    <property type="entry name" value="DNA_mismatch_repair_MutS_clamp"/>
</dbReference>
<keyword evidence="3" id="KW-0067">ATP-binding</keyword>
<feature type="compositionally biased region" description="Polar residues" evidence="6">
    <location>
        <begin position="1"/>
        <end position="11"/>
    </location>
</feature>
<dbReference type="VEuPathDB" id="FungiDB:PV07_05892"/>
<dbReference type="InterPro" id="IPR027417">
    <property type="entry name" value="P-loop_NTPase"/>
</dbReference>
<dbReference type="Gene3D" id="3.30.420.110">
    <property type="entry name" value="MutS, connector domain"/>
    <property type="match status" value="1"/>
</dbReference>
<dbReference type="Pfam" id="PF05190">
    <property type="entry name" value="MutS_IV"/>
    <property type="match status" value="1"/>
</dbReference>
<keyword evidence="2" id="KW-0547">Nucleotide-binding</keyword>
<feature type="compositionally biased region" description="Low complexity" evidence="6">
    <location>
        <begin position="12"/>
        <end position="43"/>
    </location>
</feature>
<evidence type="ECO:0000313" key="8">
    <source>
        <dbReference type="EMBL" id="KIW30119.1"/>
    </source>
</evidence>
<dbReference type="Pfam" id="PF00488">
    <property type="entry name" value="MutS_V"/>
    <property type="match status" value="1"/>
</dbReference>
<dbReference type="SUPFAM" id="SSF52540">
    <property type="entry name" value="P-loop containing nucleoside triphosphate hydrolases"/>
    <property type="match status" value="1"/>
</dbReference>
<dbReference type="RefSeq" id="XP_016250335.1">
    <property type="nucleotide sequence ID" value="XM_016392816.1"/>
</dbReference>
<dbReference type="InterPro" id="IPR011184">
    <property type="entry name" value="DNA_mismatch_repair_Msh2"/>
</dbReference>
<reference evidence="8 9" key="1">
    <citation type="submission" date="2015-01" db="EMBL/GenBank/DDBJ databases">
        <title>The Genome Sequence of Cladophialophora immunda CBS83496.</title>
        <authorList>
            <consortium name="The Broad Institute Genomics Platform"/>
            <person name="Cuomo C."/>
            <person name="de Hoog S."/>
            <person name="Gorbushina A."/>
            <person name="Stielow B."/>
            <person name="Teixiera M."/>
            <person name="Abouelleil A."/>
            <person name="Chapman S.B."/>
            <person name="Priest M."/>
            <person name="Young S.K."/>
            <person name="Wortman J."/>
            <person name="Nusbaum C."/>
            <person name="Birren B."/>
        </authorList>
    </citation>
    <scope>NUCLEOTIDE SEQUENCE [LARGE SCALE GENOMIC DNA]</scope>
    <source>
        <strain evidence="8 9">CBS 83496</strain>
    </source>
</reference>
<feature type="domain" description="DNA mismatch repair proteins mutS family" evidence="7">
    <location>
        <begin position="650"/>
        <end position="666"/>
    </location>
</feature>
<dbReference type="InterPro" id="IPR036187">
    <property type="entry name" value="DNA_mismatch_repair_MutS_sf"/>
</dbReference>
<dbReference type="InterPro" id="IPR007860">
    <property type="entry name" value="DNA_mmatch_repair_MutS_con_dom"/>
</dbReference>
<feature type="compositionally biased region" description="Acidic residues" evidence="6">
    <location>
        <begin position="855"/>
        <end position="866"/>
    </location>
</feature>
<evidence type="ECO:0000256" key="6">
    <source>
        <dbReference type="SAM" id="MobiDB-lite"/>
    </source>
</evidence>
<dbReference type="OrthoDB" id="276261at2759"/>
<dbReference type="Pfam" id="PF05192">
    <property type="entry name" value="MutS_III"/>
    <property type="match status" value="1"/>
</dbReference>
<dbReference type="InterPro" id="IPR000432">
    <property type="entry name" value="DNA_mismatch_repair_MutS_C"/>
</dbReference>
<evidence type="ECO:0000313" key="9">
    <source>
        <dbReference type="Proteomes" id="UP000054466"/>
    </source>
</evidence>
<proteinExistence type="inferred from homology"/>
<accession>A0A0D2D336</accession>
<organism evidence="8 9">
    <name type="scientific">Cladophialophora immunda</name>
    <dbReference type="NCBI Taxonomy" id="569365"/>
    <lineage>
        <taxon>Eukaryota</taxon>
        <taxon>Fungi</taxon>
        <taxon>Dikarya</taxon>
        <taxon>Ascomycota</taxon>
        <taxon>Pezizomycotina</taxon>
        <taxon>Eurotiomycetes</taxon>
        <taxon>Chaetothyriomycetidae</taxon>
        <taxon>Chaetothyriales</taxon>
        <taxon>Herpotrichiellaceae</taxon>
        <taxon>Cladophialophora</taxon>
    </lineage>
</organism>
<gene>
    <name evidence="8" type="ORF">PV07_05892</name>
</gene>
<dbReference type="PIRSF" id="PIRSF005813">
    <property type="entry name" value="MSH2"/>
    <property type="match status" value="1"/>
</dbReference>
<dbReference type="GO" id="GO:0005524">
    <property type="term" value="F:ATP binding"/>
    <property type="evidence" value="ECO:0007669"/>
    <property type="project" value="UniProtKB-KW"/>
</dbReference>
<feature type="region of interest" description="Disordered" evidence="6">
    <location>
        <begin position="1"/>
        <end position="43"/>
    </location>
</feature>
<dbReference type="FunFam" id="3.40.50.300:FF:002054">
    <property type="entry name" value="DNA mismatch repair protein MSH4"/>
    <property type="match status" value="1"/>
</dbReference>
<dbReference type="InterPro" id="IPR036678">
    <property type="entry name" value="MutS_con_dom_sf"/>
</dbReference>
<evidence type="ECO:0000256" key="1">
    <source>
        <dbReference type="ARBA" id="ARBA00006271"/>
    </source>
</evidence>
<sequence length="874" mass="97640">MASRAQSTSAGTRNTTATRLTPTTDRPQTGSRSRPRTTATSTSYSDNEIICAVSESRGVSPTVGLSFVNVSTSEAVLCQFADTQTYARTCHKIKVFAPSEIIYMKTAEDSKLISIVAENLEVQKFDIAMTGIERKYWSETSGHDYVHQLAFPDDVESLKLSVAGSYFAICCFSAALKYIDLAMELSFAPQTLRIKFEPSEGSTMIDLSTMASLELSQNLQNDKSRDCLLGLLNHTLTPMGARFLRSNVLQPSTDAEKIRKRQQALSELTSKEDMFFAVRAALKSFIDADRVLATLVVVSTRQDFHFMEQSINNVLMLKTLVDGVKPVWQALAGANSAELQAIRQLCEPGNYMQVENLLSRCLSVDVRYSSKPLDLRNQRVYGIQAGVNSFLDVARQAYKELNADVNDMFNLLKEETEIPIELKYDSDRQYYLRFPASETKDNPIPNTFINIYKKNKYIECQTLDLIKMNQKIKDAHNEVICLSDATVQELIDEVRSTIHPLFKISESIAMLDMLAGFAQLVTTSMNEYVQPEVHMDSFMIKSGRHPIREKLQHQHDRFVPNDVYATPQNRFHIITGCNMSGKSTYIRSVALMAVMAQIGCFVPAEYASFPMSHEIFARISTDDNIEANVSTFASEMREMAFILRNMSPRSLVIVDELGRGTSTTDGLAIAIAIAETLIDSKAYVWFVTHFRDLPRILADRAGVANLHLSAEISDDYSKMTMRYKIADGYEEERFYGLALARAIGLPGDVVDTATRVSEALHERNEARKRNPRATAVARRRKLILNVKEQLGQARETAVRGEGRAEALRGWLRRLQLEFTVRMRAIDADADADAAEAEAEVVGGRDPARESTEGEQGAEGDGEETEGQSESTSRS</sequence>
<dbReference type="EMBL" id="KN847042">
    <property type="protein sequence ID" value="KIW30119.1"/>
    <property type="molecule type" value="Genomic_DNA"/>
</dbReference>
<dbReference type="Gene3D" id="3.40.50.300">
    <property type="entry name" value="P-loop containing nucleotide triphosphate hydrolases"/>
    <property type="match status" value="1"/>
</dbReference>
<evidence type="ECO:0000256" key="3">
    <source>
        <dbReference type="ARBA" id="ARBA00022840"/>
    </source>
</evidence>
<dbReference type="PROSITE" id="PS00486">
    <property type="entry name" value="DNA_MISMATCH_REPAIR_2"/>
    <property type="match status" value="1"/>
</dbReference>
<dbReference type="InterPro" id="IPR007696">
    <property type="entry name" value="DNA_mismatch_repair_MutS_core"/>
</dbReference>
<dbReference type="PANTHER" id="PTHR11361">
    <property type="entry name" value="DNA MISMATCH REPAIR PROTEIN MUTS FAMILY MEMBER"/>
    <property type="match status" value="1"/>
</dbReference>
<comment type="similarity">
    <text evidence="1">Belongs to the DNA mismatch repair MutS family.</text>
</comment>
<dbReference type="GO" id="GO:0007131">
    <property type="term" value="P:reciprocal meiotic recombination"/>
    <property type="evidence" value="ECO:0007669"/>
    <property type="project" value="TreeGrafter"/>
</dbReference>
<dbReference type="GO" id="GO:0140664">
    <property type="term" value="F:ATP-dependent DNA damage sensor activity"/>
    <property type="evidence" value="ECO:0007669"/>
    <property type="project" value="InterPro"/>
</dbReference>
<evidence type="ECO:0000256" key="5">
    <source>
        <dbReference type="ARBA" id="ARBA00023254"/>
    </source>
</evidence>
<dbReference type="SMART" id="SM00534">
    <property type="entry name" value="MUTSac"/>
    <property type="match status" value="1"/>
</dbReference>
<dbReference type="SUPFAM" id="SSF53150">
    <property type="entry name" value="DNA repair protein MutS, domain II"/>
    <property type="match status" value="1"/>
</dbReference>
<dbReference type="InterPro" id="IPR045076">
    <property type="entry name" value="MutS"/>
</dbReference>
<dbReference type="Proteomes" id="UP000054466">
    <property type="component" value="Unassembled WGS sequence"/>
</dbReference>
<dbReference type="GO" id="GO:0005634">
    <property type="term" value="C:nucleus"/>
    <property type="evidence" value="ECO:0007669"/>
    <property type="project" value="TreeGrafter"/>
</dbReference>
<protein>
    <recommendedName>
        <fullName evidence="7">DNA mismatch repair proteins mutS family domain-containing protein</fullName>
    </recommendedName>
</protein>
<dbReference type="GO" id="GO:0006298">
    <property type="term" value="P:mismatch repair"/>
    <property type="evidence" value="ECO:0007669"/>
    <property type="project" value="InterPro"/>
</dbReference>
<dbReference type="GeneID" id="27345086"/>
<dbReference type="STRING" id="569365.A0A0D2D336"/>